<comment type="caution">
    <text evidence="11">The sequence shown here is derived from an EMBL/GenBank/DDBJ whole genome shotgun (WGS) entry which is preliminary data.</text>
</comment>
<dbReference type="PROSITE" id="PS50157">
    <property type="entry name" value="ZINC_FINGER_C2H2_2"/>
    <property type="match status" value="16"/>
</dbReference>
<keyword evidence="2" id="KW-0479">Metal-binding</keyword>
<feature type="domain" description="C2H2-type" evidence="10">
    <location>
        <begin position="834"/>
        <end position="861"/>
    </location>
</feature>
<keyword evidence="4 8" id="KW-0863">Zinc-finger</keyword>
<evidence type="ECO:0000256" key="9">
    <source>
        <dbReference type="SAM" id="MobiDB-lite"/>
    </source>
</evidence>
<dbReference type="SUPFAM" id="SSF56672">
    <property type="entry name" value="DNA/RNA polymerases"/>
    <property type="match status" value="1"/>
</dbReference>
<dbReference type="InterPro" id="IPR043502">
    <property type="entry name" value="DNA/RNA_pol_sf"/>
</dbReference>
<comment type="subcellular location">
    <subcellularLocation>
        <location evidence="1">Nucleus</location>
    </subcellularLocation>
</comment>
<reference evidence="11 12" key="1">
    <citation type="submission" date="2024-07" db="EMBL/GenBank/DDBJ databases">
        <title>Chromosome-level genome assembly of the water stick insect Ranatra chinensis (Heteroptera: Nepidae).</title>
        <authorList>
            <person name="Liu X."/>
        </authorList>
    </citation>
    <scope>NUCLEOTIDE SEQUENCE [LARGE SCALE GENOMIC DNA]</scope>
    <source>
        <strain evidence="11">Cailab_2021Rc</strain>
        <tissue evidence="11">Muscle</tissue>
    </source>
</reference>
<feature type="domain" description="C2H2-type" evidence="10">
    <location>
        <begin position="722"/>
        <end position="749"/>
    </location>
</feature>
<feature type="domain" description="C2H2-type" evidence="10">
    <location>
        <begin position="610"/>
        <end position="637"/>
    </location>
</feature>
<keyword evidence="7" id="KW-0539">Nucleus</keyword>
<feature type="domain" description="C2H2-type" evidence="10">
    <location>
        <begin position="526"/>
        <end position="553"/>
    </location>
</feature>
<dbReference type="FunFam" id="3.30.160.60:FF:000630">
    <property type="entry name" value="Zinc finger protein 180"/>
    <property type="match status" value="1"/>
</dbReference>
<feature type="domain" description="C2H2-type" evidence="10">
    <location>
        <begin position="750"/>
        <end position="777"/>
    </location>
</feature>
<evidence type="ECO:0000313" key="12">
    <source>
        <dbReference type="Proteomes" id="UP001558652"/>
    </source>
</evidence>
<feature type="region of interest" description="Disordered" evidence="9">
    <location>
        <begin position="293"/>
        <end position="332"/>
    </location>
</feature>
<dbReference type="InterPro" id="IPR036236">
    <property type="entry name" value="Znf_C2H2_sf"/>
</dbReference>
<dbReference type="GO" id="GO:0071897">
    <property type="term" value="P:DNA biosynthetic process"/>
    <property type="evidence" value="ECO:0007669"/>
    <property type="project" value="UniProtKB-ARBA"/>
</dbReference>
<dbReference type="SUPFAM" id="SSF57667">
    <property type="entry name" value="beta-beta-alpha zinc fingers"/>
    <property type="match status" value="10"/>
</dbReference>
<dbReference type="FunFam" id="3.30.160.60:FF:001967">
    <property type="entry name" value="Ras-responsive element-binding protein"/>
    <property type="match status" value="1"/>
</dbReference>
<dbReference type="FunFam" id="3.30.160.60:FF:000446">
    <property type="entry name" value="Zinc finger protein"/>
    <property type="match status" value="4"/>
</dbReference>
<dbReference type="InterPro" id="IPR043128">
    <property type="entry name" value="Rev_trsase/Diguanyl_cyclase"/>
</dbReference>
<feature type="domain" description="C2H2-type" evidence="10">
    <location>
        <begin position="694"/>
        <end position="721"/>
    </location>
</feature>
<dbReference type="InterPro" id="IPR013087">
    <property type="entry name" value="Znf_C2H2_type"/>
</dbReference>
<evidence type="ECO:0000259" key="10">
    <source>
        <dbReference type="PROSITE" id="PS50157"/>
    </source>
</evidence>
<feature type="domain" description="C2H2-type" evidence="10">
    <location>
        <begin position="638"/>
        <end position="665"/>
    </location>
</feature>
<evidence type="ECO:0000256" key="4">
    <source>
        <dbReference type="ARBA" id="ARBA00022771"/>
    </source>
</evidence>
<dbReference type="Pfam" id="PF13909">
    <property type="entry name" value="zf-H2C2_5"/>
    <property type="match status" value="1"/>
</dbReference>
<name>A0ABD0XV97_9HEMI</name>
<dbReference type="GO" id="GO:0003677">
    <property type="term" value="F:DNA binding"/>
    <property type="evidence" value="ECO:0007669"/>
    <property type="project" value="UniProtKB-KW"/>
</dbReference>
<keyword evidence="3" id="KW-0677">Repeat</keyword>
<dbReference type="AlphaFoldDB" id="A0ABD0XV97"/>
<dbReference type="Gene3D" id="3.30.70.270">
    <property type="match status" value="1"/>
</dbReference>
<dbReference type="Gene3D" id="3.30.160.60">
    <property type="entry name" value="Classic Zinc Finger"/>
    <property type="match status" value="15"/>
</dbReference>
<keyword evidence="5" id="KW-0862">Zinc</keyword>
<dbReference type="FunFam" id="3.30.160.60:FF:002127">
    <property type="entry name" value="Uncharacterized protein"/>
    <property type="match status" value="1"/>
</dbReference>
<dbReference type="EMBL" id="JBFDAA010000020">
    <property type="protein sequence ID" value="KAL1115202.1"/>
    <property type="molecule type" value="Genomic_DNA"/>
</dbReference>
<evidence type="ECO:0000256" key="1">
    <source>
        <dbReference type="ARBA" id="ARBA00004123"/>
    </source>
</evidence>
<protein>
    <recommendedName>
        <fullName evidence="10">C2H2-type domain-containing protein</fullName>
    </recommendedName>
</protein>
<evidence type="ECO:0000256" key="5">
    <source>
        <dbReference type="ARBA" id="ARBA00022833"/>
    </source>
</evidence>
<sequence length="889" mass="102904">MHRQSRRGATALGTTTRRMRTGLCSRNSLKALCEKSSFFNPLVRFMGHVLSREGIHPDPGKVEAIRELQEPVDVKGVLSIMGLVGYNRSCLLRLADRMERWNSLTKKGSKFVITEDMREALEWAKTRQCEDPFFLFLDFSLPYVITTDASQVAMGTARWLMRVNQVSKLFWELTSAPPAIGVDSDDRRTGDELGLTNGDGLYSRGWTDVSRLPLDRRGVTYRLMPVENPIEQDQSIEDYPVGKANHRRIREAVAHLHRKYYWTGTERTVTVGPVCGMHQGHVCLHPGRTAADGDANPEKASGACDNSVHSATGRTPLESMRSWQKSDPPVSVKDECEGLVEADEWRENDRVYSANEKATDLRGSLGEITETVLKFKSEVTEEEMKGEFRDLTDTNEKSTIILTGVTKVEHTGEGTSDSEDCRSQAADGKKRPRGVHRGEKPFQCDQCDYKTDHRMNFKYHKMRHSGEKPFRCDQCDYGTVWKSHLNNHRKTHSSEKPFQCDQCDFKTSQRTHLKHHKMRHSGERPFVCDQCDYGTVTKASLNFHMRKHSSEKPFQCDQCDYKTDLRTSLKYHKMIHSGERPFLCDQCDYSTVKKASLNFHMKTHSSEKPFQCDQCDYKTDWRSSLKNHIMSHRSEKPFRCDQCDFGTVWKSSLNIHMKTHSSEKPFQCDQCDYKTGQRTDLKNHKMRHSGEKPFLCDQCDYRTVWKASLNNHKKTHGSEKQFLCDQCDYKTNRKMSFKYHKMRHSGERPFVCDQCDYGTVRMSDLKCHKMRHTGEKPFLCDQCDYKTSQRALLKHHKMRHSGERPFVCDQCDYGTVRMADLNIHMKTHNSEKPFQCDQCDYKTDRRTSLKYHIKSHSSEKPFQCDQCDYRGLRMTDLKSHKKVHSGETL</sequence>
<feature type="region of interest" description="Disordered" evidence="9">
    <location>
        <begin position="409"/>
        <end position="437"/>
    </location>
</feature>
<dbReference type="Proteomes" id="UP001558652">
    <property type="component" value="Unassembled WGS sequence"/>
</dbReference>
<feature type="domain" description="C2H2-type" evidence="10">
    <location>
        <begin position="806"/>
        <end position="833"/>
    </location>
</feature>
<feature type="domain" description="C2H2-type" evidence="10">
    <location>
        <begin position="554"/>
        <end position="581"/>
    </location>
</feature>
<gene>
    <name evidence="11" type="ORF">AAG570_007233</name>
</gene>
<feature type="domain" description="C2H2-type" evidence="10">
    <location>
        <begin position="862"/>
        <end position="889"/>
    </location>
</feature>
<feature type="domain" description="C2H2-type" evidence="10">
    <location>
        <begin position="442"/>
        <end position="469"/>
    </location>
</feature>
<dbReference type="GO" id="GO:0005634">
    <property type="term" value="C:nucleus"/>
    <property type="evidence" value="ECO:0007669"/>
    <property type="project" value="UniProtKB-SubCell"/>
</dbReference>
<dbReference type="PANTHER" id="PTHR24404">
    <property type="entry name" value="ZINC FINGER PROTEIN"/>
    <property type="match status" value="1"/>
</dbReference>
<dbReference type="FunFam" id="3.30.160.60:FF:000448">
    <property type="entry name" value="RE1-silencing transcription factor A"/>
    <property type="match status" value="2"/>
</dbReference>
<dbReference type="FunFam" id="3.30.160.60:FF:000882">
    <property type="entry name" value="Predicted gene, 21060"/>
    <property type="match status" value="2"/>
</dbReference>
<feature type="domain" description="C2H2-type" evidence="10">
    <location>
        <begin position="666"/>
        <end position="693"/>
    </location>
</feature>
<feature type="domain" description="C2H2-type" evidence="10">
    <location>
        <begin position="470"/>
        <end position="497"/>
    </location>
</feature>
<evidence type="ECO:0000256" key="8">
    <source>
        <dbReference type="PROSITE-ProRule" id="PRU00042"/>
    </source>
</evidence>
<evidence type="ECO:0000256" key="7">
    <source>
        <dbReference type="ARBA" id="ARBA00023242"/>
    </source>
</evidence>
<proteinExistence type="predicted"/>
<evidence type="ECO:0000256" key="6">
    <source>
        <dbReference type="ARBA" id="ARBA00023125"/>
    </source>
</evidence>
<evidence type="ECO:0000256" key="2">
    <source>
        <dbReference type="ARBA" id="ARBA00022723"/>
    </source>
</evidence>
<keyword evidence="6" id="KW-0238">DNA-binding</keyword>
<evidence type="ECO:0000256" key="3">
    <source>
        <dbReference type="ARBA" id="ARBA00022737"/>
    </source>
</evidence>
<dbReference type="SMART" id="SM00355">
    <property type="entry name" value="ZnF_C2H2"/>
    <property type="match status" value="16"/>
</dbReference>
<keyword evidence="12" id="KW-1185">Reference proteome</keyword>
<dbReference type="FunFam" id="3.30.160.60:FF:001659">
    <property type="entry name" value="Uncharacterized protein"/>
    <property type="match status" value="2"/>
</dbReference>
<accession>A0ABD0XV97</accession>
<organism evidence="11 12">
    <name type="scientific">Ranatra chinensis</name>
    <dbReference type="NCBI Taxonomy" id="642074"/>
    <lineage>
        <taxon>Eukaryota</taxon>
        <taxon>Metazoa</taxon>
        <taxon>Ecdysozoa</taxon>
        <taxon>Arthropoda</taxon>
        <taxon>Hexapoda</taxon>
        <taxon>Insecta</taxon>
        <taxon>Pterygota</taxon>
        <taxon>Neoptera</taxon>
        <taxon>Paraneoptera</taxon>
        <taxon>Hemiptera</taxon>
        <taxon>Heteroptera</taxon>
        <taxon>Panheteroptera</taxon>
        <taxon>Nepomorpha</taxon>
        <taxon>Nepidae</taxon>
        <taxon>Ranatrinae</taxon>
        <taxon>Ranatra</taxon>
    </lineage>
</organism>
<feature type="domain" description="C2H2-type" evidence="10">
    <location>
        <begin position="778"/>
        <end position="805"/>
    </location>
</feature>
<feature type="domain" description="C2H2-type" evidence="10">
    <location>
        <begin position="498"/>
        <end position="525"/>
    </location>
</feature>
<dbReference type="GO" id="GO:0008270">
    <property type="term" value="F:zinc ion binding"/>
    <property type="evidence" value="ECO:0007669"/>
    <property type="project" value="UniProtKB-KW"/>
</dbReference>
<dbReference type="PANTHER" id="PTHR24404:SF111">
    <property type="entry name" value="GASTRULA ZINC FINGER PROTEIN XLCGF49.1-LIKE-RELATED"/>
    <property type="match status" value="1"/>
</dbReference>
<evidence type="ECO:0000313" key="11">
    <source>
        <dbReference type="EMBL" id="KAL1115202.1"/>
    </source>
</evidence>
<dbReference type="FunFam" id="3.30.160.60:FF:001290">
    <property type="entry name" value="Zinc finger 45-like"/>
    <property type="match status" value="1"/>
</dbReference>
<feature type="domain" description="C2H2-type" evidence="10">
    <location>
        <begin position="582"/>
        <end position="609"/>
    </location>
</feature>
<dbReference type="InterPro" id="IPR050589">
    <property type="entry name" value="Ikaros_C2H2-ZF"/>
</dbReference>
<dbReference type="FunFam" id="3.30.160.60:FF:000604">
    <property type="entry name" value="Histone H4 transcription factor-like Protein"/>
    <property type="match status" value="1"/>
</dbReference>